<gene>
    <name evidence="2" type="ORF">A3860_15150</name>
</gene>
<comment type="caution">
    <text evidence="2">The sequence shown here is derived from an EMBL/GenBank/DDBJ whole genome shotgun (WGS) entry which is preliminary data.</text>
</comment>
<feature type="transmembrane region" description="Helical" evidence="1">
    <location>
        <begin position="6"/>
        <end position="25"/>
    </location>
</feature>
<reference evidence="2 3" key="1">
    <citation type="submission" date="2016-03" db="EMBL/GenBank/DDBJ databases">
        <title>Niastella vici sp. nov., isolated from farmland soil.</title>
        <authorList>
            <person name="Chen L."/>
            <person name="Wang D."/>
            <person name="Yang S."/>
            <person name="Wang G."/>
        </authorList>
    </citation>
    <scope>NUCLEOTIDE SEQUENCE [LARGE SCALE GENOMIC DNA]</scope>
    <source>
        <strain evidence="2 3">DJ57</strain>
    </source>
</reference>
<keyword evidence="1" id="KW-1133">Transmembrane helix</keyword>
<feature type="transmembrane region" description="Helical" evidence="1">
    <location>
        <begin position="89"/>
        <end position="108"/>
    </location>
</feature>
<evidence type="ECO:0008006" key="4">
    <source>
        <dbReference type="Google" id="ProtNLM"/>
    </source>
</evidence>
<dbReference type="Proteomes" id="UP000192796">
    <property type="component" value="Unassembled WGS sequence"/>
</dbReference>
<name>A0A1V9G6I7_9BACT</name>
<keyword evidence="3" id="KW-1185">Reference proteome</keyword>
<organism evidence="2 3">
    <name type="scientific">Niastella vici</name>
    <dbReference type="NCBI Taxonomy" id="1703345"/>
    <lineage>
        <taxon>Bacteria</taxon>
        <taxon>Pseudomonadati</taxon>
        <taxon>Bacteroidota</taxon>
        <taxon>Chitinophagia</taxon>
        <taxon>Chitinophagales</taxon>
        <taxon>Chitinophagaceae</taxon>
        <taxon>Niastella</taxon>
    </lineage>
</organism>
<dbReference type="AlphaFoldDB" id="A0A1V9G6I7"/>
<dbReference type="STRING" id="1703345.A3860_15150"/>
<sequence length="154" mass="17903">MFSILLTLHSLFRWLVLISLLMAVFRAYQGWLGNKPFSKPDNSLRIATVTIAHIQLILGISLYCLSPVIRYFLNYFKKAVHERATRFFGMEHVTMMVIAIVLITIGAVKTKKQAASQQKFKTMAIWFTIALVVILTSIPWPFSPFTRRPFFRWF</sequence>
<protein>
    <recommendedName>
        <fullName evidence="4">Cytochrome B</fullName>
    </recommendedName>
</protein>
<evidence type="ECO:0000313" key="3">
    <source>
        <dbReference type="Proteomes" id="UP000192796"/>
    </source>
</evidence>
<feature type="transmembrane region" description="Helical" evidence="1">
    <location>
        <begin position="46"/>
        <end position="69"/>
    </location>
</feature>
<evidence type="ECO:0000313" key="2">
    <source>
        <dbReference type="EMBL" id="OQP66086.1"/>
    </source>
</evidence>
<dbReference type="OrthoDB" id="329514at2"/>
<dbReference type="RefSeq" id="WP_081145928.1">
    <property type="nucleotide sequence ID" value="NZ_LVYD01000013.1"/>
</dbReference>
<proteinExistence type="predicted"/>
<accession>A0A1V9G6I7</accession>
<dbReference type="EMBL" id="LVYD01000013">
    <property type="protein sequence ID" value="OQP66086.1"/>
    <property type="molecule type" value="Genomic_DNA"/>
</dbReference>
<feature type="transmembrane region" description="Helical" evidence="1">
    <location>
        <begin position="120"/>
        <end position="142"/>
    </location>
</feature>
<keyword evidence="1" id="KW-0472">Membrane</keyword>
<keyword evidence="1" id="KW-0812">Transmembrane</keyword>
<evidence type="ECO:0000256" key="1">
    <source>
        <dbReference type="SAM" id="Phobius"/>
    </source>
</evidence>